<dbReference type="AlphaFoldDB" id="A0A6C0IC47"/>
<keyword evidence="3" id="KW-0862">Zinc</keyword>
<keyword evidence="4" id="KW-0804">Transcription</keyword>
<sequence>MATTLRYCPKCNNHLVFDITEKSLVRICRKCAYKEEETEGGLVLETVVQEKASEAYKVLLNEFTRQDPTLPHVQNIPCPNEACMSRKGVDRPDVIIIKSDPVNLKYIYICNVCSTQWRSRS</sequence>
<dbReference type="GO" id="GO:0006351">
    <property type="term" value="P:DNA-templated transcription"/>
    <property type="evidence" value="ECO:0007669"/>
    <property type="project" value="InterPro"/>
</dbReference>
<evidence type="ECO:0000256" key="1">
    <source>
        <dbReference type="ARBA" id="ARBA00008925"/>
    </source>
</evidence>
<keyword evidence="2" id="KW-0479">Metal-binding</keyword>
<evidence type="ECO:0000313" key="6">
    <source>
        <dbReference type="EMBL" id="QHT89966.1"/>
    </source>
</evidence>
<dbReference type="EMBL" id="MN740152">
    <property type="protein sequence ID" value="QHT89966.1"/>
    <property type="molecule type" value="Genomic_DNA"/>
</dbReference>
<evidence type="ECO:0000259" key="5">
    <source>
        <dbReference type="SMART" id="SM00661"/>
    </source>
</evidence>
<protein>
    <recommendedName>
        <fullName evidence="5">DNA-directed RNA polymerase II subunit RPB9-like zinc ribbon domain-containing protein</fullName>
    </recommendedName>
</protein>
<evidence type="ECO:0000256" key="2">
    <source>
        <dbReference type="ARBA" id="ARBA00022723"/>
    </source>
</evidence>
<comment type="similarity">
    <text evidence="1">Belongs to the archaeal RpoM/eukaryotic RPA12/RPB9/RPC11 RNA polymerase family.</text>
</comment>
<name>A0A6C0IC47_9ZZZZ</name>
<evidence type="ECO:0000256" key="3">
    <source>
        <dbReference type="ARBA" id="ARBA00022833"/>
    </source>
</evidence>
<reference evidence="6" key="1">
    <citation type="journal article" date="2020" name="Nature">
        <title>Giant virus diversity and host interactions through global metagenomics.</title>
        <authorList>
            <person name="Schulz F."/>
            <person name="Roux S."/>
            <person name="Paez-Espino D."/>
            <person name="Jungbluth S."/>
            <person name="Walsh D.A."/>
            <person name="Denef V.J."/>
            <person name="McMahon K.D."/>
            <person name="Konstantinidis K.T."/>
            <person name="Eloe-Fadrosh E.A."/>
            <person name="Kyrpides N.C."/>
            <person name="Woyke T."/>
        </authorList>
    </citation>
    <scope>NUCLEOTIDE SEQUENCE</scope>
    <source>
        <strain evidence="6">GVMAG-M-3300023184-62</strain>
    </source>
</reference>
<dbReference type="GO" id="GO:0046872">
    <property type="term" value="F:metal ion binding"/>
    <property type="evidence" value="ECO:0007669"/>
    <property type="project" value="UniProtKB-KW"/>
</dbReference>
<proteinExistence type="inferred from homology"/>
<dbReference type="InterPro" id="IPR001529">
    <property type="entry name" value="Zn_ribbon_RPB9"/>
</dbReference>
<dbReference type="SUPFAM" id="SSF57783">
    <property type="entry name" value="Zinc beta-ribbon"/>
    <property type="match status" value="1"/>
</dbReference>
<dbReference type="InterPro" id="IPR019761">
    <property type="entry name" value="DNA-dir_RNA_pol-M_15_CS"/>
</dbReference>
<dbReference type="Gene3D" id="2.20.25.10">
    <property type="match status" value="2"/>
</dbReference>
<dbReference type="PROSITE" id="PS01030">
    <property type="entry name" value="RNA_POL_M_15KD"/>
    <property type="match status" value="1"/>
</dbReference>
<accession>A0A6C0IC47</accession>
<dbReference type="Pfam" id="PF02150">
    <property type="entry name" value="Zn_ribbon_RPB9"/>
    <property type="match status" value="1"/>
</dbReference>
<organism evidence="6">
    <name type="scientific">viral metagenome</name>
    <dbReference type="NCBI Taxonomy" id="1070528"/>
    <lineage>
        <taxon>unclassified sequences</taxon>
        <taxon>metagenomes</taxon>
        <taxon>organismal metagenomes</taxon>
    </lineage>
</organism>
<evidence type="ECO:0000256" key="4">
    <source>
        <dbReference type="ARBA" id="ARBA00023163"/>
    </source>
</evidence>
<feature type="domain" description="DNA-directed RNA polymerase II subunit RPB9-like zinc ribbon" evidence="5">
    <location>
        <begin position="6"/>
        <end position="58"/>
    </location>
</feature>
<dbReference type="SMART" id="SM00661">
    <property type="entry name" value="RPOL9"/>
    <property type="match status" value="1"/>
</dbReference>